<gene>
    <name evidence="2" type="ORF">SDC9_174531</name>
</gene>
<keyword evidence="1" id="KW-1133">Transmembrane helix</keyword>
<protein>
    <submittedName>
        <fullName evidence="2">Uncharacterized protein</fullName>
    </submittedName>
</protein>
<keyword evidence="1" id="KW-0472">Membrane</keyword>
<feature type="transmembrane region" description="Helical" evidence="1">
    <location>
        <begin position="6"/>
        <end position="30"/>
    </location>
</feature>
<keyword evidence="1" id="KW-0812">Transmembrane</keyword>
<comment type="caution">
    <text evidence="2">The sequence shown here is derived from an EMBL/GenBank/DDBJ whole genome shotgun (WGS) entry which is preliminary data.</text>
</comment>
<dbReference type="EMBL" id="VSSQ01076875">
    <property type="protein sequence ID" value="MPN27104.1"/>
    <property type="molecule type" value="Genomic_DNA"/>
</dbReference>
<organism evidence="2">
    <name type="scientific">bioreactor metagenome</name>
    <dbReference type="NCBI Taxonomy" id="1076179"/>
    <lineage>
        <taxon>unclassified sequences</taxon>
        <taxon>metagenomes</taxon>
        <taxon>ecological metagenomes</taxon>
    </lineage>
</organism>
<proteinExistence type="predicted"/>
<name>A0A645GSX0_9ZZZZ</name>
<dbReference type="AlphaFoldDB" id="A0A645GSX0"/>
<reference evidence="2" key="1">
    <citation type="submission" date="2019-08" db="EMBL/GenBank/DDBJ databases">
        <authorList>
            <person name="Kucharzyk K."/>
            <person name="Murdoch R.W."/>
            <person name="Higgins S."/>
            <person name="Loffler F."/>
        </authorList>
    </citation>
    <scope>NUCLEOTIDE SEQUENCE</scope>
</reference>
<evidence type="ECO:0000313" key="2">
    <source>
        <dbReference type="EMBL" id="MPN27104.1"/>
    </source>
</evidence>
<evidence type="ECO:0000256" key="1">
    <source>
        <dbReference type="SAM" id="Phobius"/>
    </source>
</evidence>
<sequence length="125" mass="13637">MHSSFVKTPAILPCLFGSIHGIIGILANFLHRMAILWINSNADAGCGMKTSAKRLKLLAGSKLNNLLGNLADNFSPILTRQDHNKFVSAYAPNKSIRPSDFNNAFCRFGNHCIAAGVTKRIINQL</sequence>
<accession>A0A645GSX0</accession>